<dbReference type="Pfam" id="PF22595">
    <property type="entry name" value="CFAP107"/>
    <property type="match status" value="1"/>
</dbReference>
<evidence type="ECO:0000256" key="1">
    <source>
        <dbReference type="ARBA" id="ARBA00004611"/>
    </source>
</evidence>
<evidence type="ECO:0000256" key="5">
    <source>
        <dbReference type="ARBA" id="ARBA00023212"/>
    </source>
</evidence>
<organism evidence="9 10">
    <name type="scientific">Fopius arisanus</name>
    <dbReference type="NCBI Taxonomy" id="64838"/>
    <lineage>
        <taxon>Eukaryota</taxon>
        <taxon>Metazoa</taxon>
        <taxon>Ecdysozoa</taxon>
        <taxon>Arthropoda</taxon>
        <taxon>Hexapoda</taxon>
        <taxon>Insecta</taxon>
        <taxon>Pterygota</taxon>
        <taxon>Neoptera</taxon>
        <taxon>Endopterygota</taxon>
        <taxon>Hymenoptera</taxon>
        <taxon>Apocrita</taxon>
        <taxon>Ichneumonoidea</taxon>
        <taxon>Braconidae</taxon>
        <taxon>Opiinae</taxon>
        <taxon>Fopius</taxon>
    </lineage>
</organism>
<evidence type="ECO:0000256" key="7">
    <source>
        <dbReference type="ARBA" id="ARBA00035003"/>
    </source>
</evidence>
<dbReference type="RefSeq" id="XP_011300315.1">
    <property type="nucleotide sequence ID" value="XM_011302013.1"/>
</dbReference>
<dbReference type="PANTHER" id="PTHR31180:SF2">
    <property type="entry name" value="CILIA- AND FLAGELLA-ASSOCIATED PROTEIN 107"/>
    <property type="match status" value="1"/>
</dbReference>
<evidence type="ECO:0000256" key="8">
    <source>
        <dbReference type="ARBA" id="ARBA00046435"/>
    </source>
</evidence>
<keyword evidence="3" id="KW-0282">Flagellum</keyword>
<evidence type="ECO:0000256" key="6">
    <source>
        <dbReference type="ARBA" id="ARBA00023273"/>
    </source>
</evidence>
<protein>
    <submittedName>
        <fullName evidence="10">Uncharacterized protein</fullName>
    </submittedName>
</protein>
<dbReference type="GeneID" id="105264855"/>
<name>A0A9R1T077_9HYME</name>
<dbReference type="InterPro" id="IPR037662">
    <property type="entry name" value="CFAP68/107"/>
</dbReference>
<dbReference type="KEGG" id="fas:105264855"/>
<comment type="function">
    <text evidence="7">Microtubule inner protein (MIP) part of the dynein-decorated doublet microtubules (DMTs) in cilia axoneme, which is required for motile cilia beating.</text>
</comment>
<proteinExistence type="predicted"/>
<dbReference type="GO" id="GO:0030317">
    <property type="term" value="P:flagellated sperm motility"/>
    <property type="evidence" value="ECO:0007669"/>
    <property type="project" value="InterPro"/>
</dbReference>
<dbReference type="PANTHER" id="PTHR31180">
    <property type="entry name" value="CILIA- AND FLAGELLA-ASSOCIATED PROTEIN 107-RELATED"/>
    <property type="match status" value="1"/>
</dbReference>
<dbReference type="InterPro" id="IPR054709">
    <property type="entry name" value="CFAP107"/>
</dbReference>
<gene>
    <name evidence="10" type="primary">LOC105264855</name>
</gene>
<keyword evidence="4" id="KW-0969">Cilium</keyword>
<keyword evidence="9" id="KW-1185">Reference proteome</keyword>
<evidence type="ECO:0000256" key="3">
    <source>
        <dbReference type="ARBA" id="ARBA00022846"/>
    </source>
</evidence>
<keyword evidence="2" id="KW-0963">Cytoplasm</keyword>
<evidence type="ECO:0000313" key="9">
    <source>
        <dbReference type="Proteomes" id="UP000694866"/>
    </source>
</evidence>
<dbReference type="GO" id="GO:0005879">
    <property type="term" value="C:axonemal microtubule"/>
    <property type="evidence" value="ECO:0007669"/>
    <property type="project" value="TreeGrafter"/>
</dbReference>
<keyword evidence="6" id="KW-0966">Cell projection</keyword>
<dbReference type="AlphaFoldDB" id="A0A9R1T077"/>
<reference evidence="10" key="1">
    <citation type="submission" date="2025-08" db="UniProtKB">
        <authorList>
            <consortium name="RefSeq"/>
        </authorList>
    </citation>
    <scope>IDENTIFICATION</scope>
    <source>
        <strain evidence="10">USDA-PBARC FA_bdor</strain>
        <tissue evidence="10">Whole organism</tissue>
    </source>
</reference>
<keyword evidence="5" id="KW-0206">Cytoskeleton</keyword>
<sequence length="253" mass="29858">MKSFLFDPCDVLNCDRCFQLSDLNLLKSKVFPDTRKNDTLKITEPRYCSKVLHGNWFEDRAVIKSLPDNWGSSYNDLFRPYSKENLEIALENRESAKKLKNRSKGVGHDELLGHHGDAYHNNFSTVYDLSYRVLPKGLKGPPERNYNARKLTYLPENDLANNYGNQYGYGYKEYIQRRDAELIEEATDIPRSHYQCDFTRKEIPKIKRYPLKRADMNRPDLRHLDIDLDTKWGRQFTQGYHKFHVLQQKIMGL</sequence>
<evidence type="ECO:0000256" key="4">
    <source>
        <dbReference type="ARBA" id="ARBA00023069"/>
    </source>
</evidence>
<evidence type="ECO:0000313" key="10">
    <source>
        <dbReference type="RefSeq" id="XP_011300315.1"/>
    </source>
</evidence>
<accession>A0A9R1T077</accession>
<comment type="subunit">
    <text evidence="8">Microtubule inner protein component of sperm flagellar doublet microtubules.</text>
</comment>
<dbReference type="Proteomes" id="UP000694866">
    <property type="component" value="Unplaced"/>
</dbReference>
<evidence type="ECO:0000256" key="2">
    <source>
        <dbReference type="ARBA" id="ARBA00022490"/>
    </source>
</evidence>
<dbReference type="OrthoDB" id="8185227at2759"/>
<comment type="subcellular location">
    <subcellularLocation>
        <location evidence="1">Cytoplasm</location>
        <location evidence="1">Cytoskeleton</location>
        <location evidence="1">Flagellum axoneme</location>
    </subcellularLocation>
</comment>